<evidence type="ECO:0000313" key="8">
    <source>
        <dbReference type="EMBL" id="KAG7392137.1"/>
    </source>
</evidence>
<keyword evidence="4" id="KW-0479">Metal-binding</keyword>
<sequence>MKLAKGMAKLHLHPPQITQFKTFATKSINELVVDKRSVKRLQEEHSDDLVAFCSSSSLRNGRKGCSAAYAVYFPAQNLLRAEKLVGLTTNNRADCLAALEATEIANSFDPNGRKNLIIYTRYEGLVLSMDNRNGKTRWIDKWQQNGWKTIFGEFVANRDAFEALIEAERKHSQIFWRHLKAERDPMWKIKLHIYFHAILIGREIVETALQTMQAYRMRKKEEVNDKWGEFDSSTVVQLLIRHCPSLEVPDVFGEFRQLRGIKVYNTTINEWGESAAFTNTLHPGLAALYIVRVNVSDGLLPAGFQSTDFPQELYDIEICGSNLRELPDDLDTKWPPAAIIQVEYSQLKNIPSVLWRLEPYYLAVTGNPITEIPPEVFQVPGMLYLGISEMNIQELPCNVTALSPDLWYIFMGETNISFFWSWVDELVTNRKGKPPPWLAERSTYCSDLEKLQNGSAEAFAVPMSPEYSQILTNSSKENLKVITKSVKCDISIEGLFYPITIEDSNNAISTPPPLLRP</sequence>
<protein>
    <recommendedName>
        <fullName evidence="2">ribonuclease H</fullName>
        <ecNumber evidence="2">3.1.26.4</ecNumber>
    </recommendedName>
</protein>
<comment type="caution">
    <text evidence="8">The sequence shown here is derived from an EMBL/GenBank/DDBJ whole genome shotgun (WGS) entry which is preliminary data.</text>
</comment>
<dbReference type="GO" id="GO:0003676">
    <property type="term" value="F:nucleic acid binding"/>
    <property type="evidence" value="ECO:0007669"/>
    <property type="project" value="InterPro"/>
</dbReference>
<keyword evidence="3" id="KW-0540">Nuclease</keyword>
<dbReference type="AlphaFoldDB" id="A0A8T1WEJ7"/>
<evidence type="ECO:0000256" key="5">
    <source>
        <dbReference type="ARBA" id="ARBA00022759"/>
    </source>
</evidence>
<proteinExistence type="predicted"/>
<dbReference type="EMBL" id="JAGDFL010000343">
    <property type="protein sequence ID" value="KAG7392137.1"/>
    <property type="molecule type" value="Genomic_DNA"/>
</dbReference>
<dbReference type="InterPro" id="IPR050092">
    <property type="entry name" value="RNase_H"/>
</dbReference>
<dbReference type="GO" id="GO:0043137">
    <property type="term" value="P:DNA replication, removal of RNA primer"/>
    <property type="evidence" value="ECO:0007669"/>
    <property type="project" value="TreeGrafter"/>
</dbReference>
<reference evidence="8" key="1">
    <citation type="submission" date="2021-02" db="EMBL/GenBank/DDBJ databases">
        <authorList>
            <person name="Palmer J.M."/>
        </authorList>
    </citation>
    <scope>NUCLEOTIDE SEQUENCE</scope>
    <source>
        <strain evidence="8">SCRP23</strain>
    </source>
</reference>
<dbReference type="PANTHER" id="PTHR10642">
    <property type="entry name" value="RIBONUCLEASE H1"/>
    <property type="match status" value="1"/>
</dbReference>
<dbReference type="GO" id="GO:0004523">
    <property type="term" value="F:RNA-DNA hybrid ribonuclease activity"/>
    <property type="evidence" value="ECO:0007669"/>
    <property type="project" value="UniProtKB-EC"/>
</dbReference>
<accession>A0A8T1WEJ7</accession>
<dbReference type="PANTHER" id="PTHR10642:SF26">
    <property type="entry name" value="RIBONUCLEASE H1"/>
    <property type="match status" value="1"/>
</dbReference>
<name>A0A8T1WEJ7_9STRA</name>
<evidence type="ECO:0000256" key="1">
    <source>
        <dbReference type="ARBA" id="ARBA00000077"/>
    </source>
</evidence>
<dbReference type="PROSITE" id="PS50879">
    <property type="entry name" value="RNASE_H_1"/>
    <property type="match status" value="1"/>
</dbReference>
<comment type="catalytic activity">
    <reaction evidence="1">
        <text>Endonucleolytic cleavage to 5'-phosphomonoester.</text>
        <dbReference type="EC" id="3.1.26.4"/>
    </reaction>
</comment>
<keyword evidence="6" id="KW-0378">Hydrolase</keyword>
<evidence type="ECO:0000256" key="6">
    <source>
        <dbReference type="ARBA" id="ARBA00022801"/>
    </source>
</evidence>
<feature type="domain" description="RNase H type-1" evidence="7">
    <location>
        <begin position="45"/>
        <end position="214"/>
    </location>
</feature>
<dbReference type="OrthoDB" id="110711at2759"/>
<keyword evidence="5" id="KW-0255">Endonuclease</keyword>
<evidence type="ECO:0000256" key="2">
    <source>
        <dbReference type="ARBA" id="ARBA00012180"/>
    </source>
</evidence>
<evidence type="ECO:0000256" key="3">
    <source>
        <dbReference type="ARBA" id="ARBA00022722"/>
    </source>
</evidence>
<dbReference type="EC" id="3.1.26.4" evidence="2"/>
<evidence type="ECO:0000256" key="4">
    <source>
        <dbReference type="ARBA" id="ARBA00022723"/>
    </source>
</evidence>
<evidence type="ECO:0000259" key="7">
    <source>
        <dbReference type="PROSITE" id="PS50879"/>
    </source>
</evidence>
<dbReference type="Pfam" id="PF00075">
    <property type="entry name" value="RNase_H"/>
    <property type="match status" value="1"/>
</dbReference>
<evidence type="ECO:0000313" key="9">
    <source>
        <dbReference type="Proteomes" id="UP000693981"/>
    </source>
</evidence>
<keyword evidence="9" id="KW-1185">Reference proteome</keyword>
<gene>
    <name evidence="8" type="primary">CEP41_4</name>
    <name evidence="8" type="ORF">PHYBOEH_006473</name>
</gene>
<dbReference type="GO" id="GO:0046872">
    <property type="term" value="F:metal ion binding"/>
    <property type="evidence" value="ECO:0007669"/>
    <property type="project" value="UniProtKB-KW"/>
</dbReference>
<dbReference type="Proteomes" id="UP000693981">
    <property type="component" value="Unassembled WGS sequence"/>
</dbReference>
<dbReference type="InterPro" id="IPR002156">
    <property type="entry name" value="RNaseH_domain"/>
</dbReference>
<organism evidence="8 9">
    <name type="scientific">Phytophthora boehmeriae</name>
    <dbReference type="NCBI Taxonomy" id="109152"/>
    <lineage>
        <taxon>Eukaryota</taxon>
        <taxon>Sar</taxon>
        <taxon>Stramenopiles</taxon>
        <taxon>Oomycota</taxon>
        <taxon>Peronosporomycetes</taxon>
        <taxon>Peronosporales</taxon>
        <taxon>Peronosporaceae</taxon>
        <taxon>Phytophthora</taxon>
    </lineage>
</organism>